<protein>
    <submittedName>
        <fullName evidence="2">Uncharacterized protein</fullName>
    </submittedName>
</protein>
<organism evidence="2 3">
    <name type="scientific">Achromobacter veterisilvae</name>
    <dbReference type="NCBI Taxonomy" id="2069367"/>
    <lineage>
        <taxon>Bacteria</taxon>
        <taxon>Pseudomonadati</taxon>
        <taxon>Pseudomonadota</taxon>
        <taxon>Betaproteobacteria</taxon>
        <taxon>Burkholderiales</taxon>
        <taxon>Alcaligenaceae</taxon>
        <taxon>Achromobacter</taxon>
    </lineage>
</organism>
<dbReference type="InterPro" id="IPR023606">
    <property type="entry name" value="CoA-Trfase_III_dom_1_sf"/>
</dbReference>
<name>A0A446C3E4_9BURK</name>
<dbReference type="EMBL" id="UFQC01000001">
    <property type="protein sequence ID" value="SSW62343.1"/>
    <property type="molecule type" value="Genomic_DNA"/>
</dbReference>
<sequence>MPIGRPAARLRRTGIARVAAPFCGTIPADFGAEVIKPEQPGAGNLEIQPESGRVEPRMVRVAGKREGGGCAAPPGGGSFSPWMRASSRLMA</sequence>
<evidence type="ECO:0000313" key="2">
    <source>
        <dbReference type="EMBL" id="SSW62343.1"/>
    </source>
</evidence>
<feature type="region of interest" description="Disordered" evidence="1">
    <location>
        <begin position="65"/>
        <end position="91"/>
    </location>
</feature>
<dbReference type="Proteomes" id="UP000289465">
    <property type="component" value="Unassembled WGS sequence"/>
</dbReference>
<evidence type="ECO:0000256" key="1">
    <source>
        <dbReference type="SAM" id="MobiDB-lite"/>
    </source>
</evidence>
<reference evidence="2 3" key="1">
    <citation type="submission" date="2018-07" db="EMBL/GenBank/DDBJ databases">
        <authorList>
            <person name="Peeters C."/>
        </authorList>
    </citation>
    <scope>NUCLEOTIDE SEQUENCE [LARGE SCALE GENOMIC DNA]</scope>
    <source>
        <strain evidence="2 3">LMG 30378</strain>
    </source>
</reference>
<dbReference type="AlphaFoldDB" id="A0A446C3E4"/>
<proteinExistence type="predicted"/>
<feature type="compositionally biased region" description="Gly residues" evidence="1">
    <location>
        <begin position="68"/>
        <end position="78"/>
    </location>
</feature>
<dbReference type="Gene3D" id="3.40.50.10540">
    <property type="entry name" value="Crotonobetainyl-coa:carnitine coa-transferase, domain 1"/>
    <property type="match status" value="1"/>
</dbReference>
<dbReference type="SUPFAM" id="SSF89796">
    <property type="entry name" value="CoA-transferase family III (CaiB/BaiF)"/>
    <property type="match status" value="1"/>
</dbReference>
<gene>
    <name evidence="2" type="ORF">AVE30378_00087</name>
</gene>
<evidence type="ECO:0000313" key="3">
    <source>
        <dbReference type="Proteomes" id="UP000289465"/>
    </source>
</evidence>
<accession>A0A446C3E4</accession>